<gene>
    <name evidence="1" type="ORF">EOS_11145</name>
</gene>
<dbReference type="PATRIC" id="fig|908627.4.peg.2474"/>
<comment type="caution">
    <text evidence="1">The sequence shown here is derived from an EMBL/GenBank/DDBJ whole genome shotgun (WGS) entry which is preliminary data.</text>
</comment>
<sequence>MRGHLFIQCALVTRCSTAVDHATPEELSRVLLDAVTQLFSHQIIDPDPGSQYQLSWLLPVLPRKHNGLAERETKACG</sequence>
<evidence type="ECO:0000313" key="2">
    <source>
        <dbReference type="Proteomes" id="UP000035963"/>
    </source>
</evidence>
<dbReference type="AlphaFoldDB" id="A0A0J1D0N5"/>
<keyword evidence="2" id="KW-1185">Reference proteome</keyword>
<dbReference type="EMBL" id="AEJF01000075">
    <property type="protein sequence ID" value="KLU26327.1"/>
    <property type="molecule type" value="Genomic_DNA"/>
</dbReference>
<organism evidence="1 2">
    <name type="scientific">Caballeronia mineralivorans PML1(12)</name>
    <dbReference type="NCBI Taxonomy" id="908627"/>
    <lineage>
        <taxon>Bacteria</taxon>
        <taxon>Pseudomonadati</taxon>
        <taxon>Pseudomonadota</taxon>
        <taxon>Betaproteobacteria</taxon>
        <taxon>Burkholderiales</taxon>
        <taxon>Burkholderiaceae</taxon>
        <taxon>Caballeronia</taxon>
    </lineage>
</organism>
<dbReference type="Proteomes" id="UP000035963">
    <property type="component" value="Unassembled WGS sequence"/>
</dbReference>
<evidence type="ECO:0000313" key="1">
    <source>
        <dbReference type="EMBL" id="KLU26327.1"/>
    </source>
</evidence>
<proteinExistence type="predicted"/>
<name>A0A0J1D0N5_9BURK</name>
<accession>A0A0J1D0N5</accession>
<protein>
    <submittedName>
        <fullName evidence="1">Uncharacterized protein</fullName>
    </submittedName>
</protein>
<reference evidence="1 2" key="1">
    <citation type="journal article" date="2015" name="Genome Announc.">
        <title>Draft Genome Sequence of Burkholderia sp. Strain PML1(12), an Ectomycorrhizosphere-Inhabiting Bacterium with Effective Mineral-Weathering Ability.</title>
        <authorList>
            <person name="Uroz S."/>
            <person name="Oger P."/>
        </authorList>
    </citation>
    <scope>NUCLEOTIDE SEQUENCE [LARGE SCALE GENOMIC DNA]</scope>
    <source>
        <strain evidence="2">PML1(12)</strain>
    </source>
</reference>